<reference evidence="2" key="1">
    <citation type="journal article" date="2020" name="Stud. Mycol.">
        <title>101 Dothideomycetes genomes: a test case for predicting lifestyles and emergence of pathogens.</title>
        <authorList>
            <person name="Haridas S."/>
            <person name="Albert R."/>
            <person name="Binder M."/>
            <person name="Bloem J."/>
            <person name="Labutti K."/>
            <person name="Salamov A."/>
            <person name="Andreopoulos B."/>
            <person name="Baker S."/>
            <person name="Barry K."/>
            <person name="Bills G."/>
            <person name="Bluhm B."/>
            <person name="Cannon C."/>
            <person name="Castanera R."/>
            <person name="Culley D."/>
            <person name="Daum C."/>
            <person name="Ezra D."/>
            <person name="Gonzalez J."/>
            <person name="Henrissat B."/>
            <person name="Kuo A."/>
            <person name="Liang C."/>
            <person name="Lipzen A."/>
            <person name="Lutzoni F."/>
            <person name="Magnuson J."/>
            <person name="Mondo S."/>
            <person name="Nolan M."/>
            <person name="Ohm R."/>
            <person name="Pangilinan J."/>
            <person name="Park H.-J."/>
            <person name="Ramirez L."/>
            <person name="Alfaro M."/>
            <person name="Sun H."/>
            <person name="Tritt A."/>
            <person name="Yoshinaga Y."/>
            <person name="Zwiers L.-H."/>
            <person name="Turgeon B."/>
            <person name="Goodwin S."/>
            <person name="Spatafora J."/>
            <person name="Crous P."/>
            <person name="Grigoriev I."/>
        </authorList>
    </citation>
    <scope>NUCLEOTIDE SEQUENCE</scope>
    <source>
        <strain evidence="2">CBS 107.79</strain>
    </source>
</reference>
<dbReference type="PANTHER" id="PTHR33365:SF13">
    <property type="entry name" value="TAT PATHWAY SIGNAL SEQUENCE"/>
    <property type="match status" value="1"/>
</dbReference>
<feature type="non-terminal residue" evidence="2">
    <location>
        <position position="1"/>
    </location>
</feature>
<dbReference type="OrthoDB" id="3687641at2759"/>
<dbReference type="AlphaFoldDB" id="A0A6A5VLL2"/>
<dbReference type="EMBL" id="ML976663">
    <property type="protein sequence ID" value="KAF1977359.1"/>
    <property type="molecule type" value="Genomic_DNA"/>
</dbReference>
<evidence type="ECO:0008006" key="4">
    <source>
        <dbReference type="Google" id="ProtNLM"/>
    </source>
</evidence>
<evidence type="ECO:0000313" key="3">
    <source>
        <dbReference type="Proteomes" id="UP000800036"/>
    </source>
</evidence>
<accession>A0A6A5VLL2</accession>
<organism evidence="2 3">
    <name type="scientific">Bimuria novae-zelandiae CBS 107.79</name>
    <dbReference type="NCBI Taxonomy" id="1447943"/>
    <lineage>
        <taxon>Eukaryota</taxon>
        <taxon>Fungi</taxon>
        <taxon>Dikarya</taxon>
        <taxon>Ascomycota</taxon>
        <taxon>Pezizomycotina</taxon>
        <taxon>Dothideomycetes</taxon>
        <taxon>Pleosporomycetidae</taxon>
        <taxon>Pleosporales</taxon>
        <taxon>Massarineae</taxon>
        <taxon>Didymosphaeriaceae</taxon>
        <taxon>Bimuria</taxon>
    </lineage>
</organism>
<dbReference type="InterPro" id="IPR021765">
    <property type="entry name" value="UstYa-like"/>
</dbReference>
<protein>
    <recommendedName>
        <fullName evidence="4">Tat pathway signal sequence</fullName>
    </recommendedName>
</protein>
<evidence type="ECO:0000313" key="2">
    <source>
        <dbReference type="EMBL" id="KAF1977359.1"/>
    </source>
</evidence>
<dbReference type="Pfam" id="PF11807">
    <property type="entry name" value="UstYa"/>
    <property type="match status" value="1"/>
</dbReference>
<keyword evidence="3" id="KW-1185">Reference proteome</keyword>
<evidence type="ECO:0000256" key="1">
    <source>
        <dbReference type="ARBA" id="ARBA00035112"/>
    </source>
</evidence>
<gene>
    <name evidence="2" type="ORF">BU23DRAFT_659618</name>
</gene>
<proteinExistence type="inferred from homology"/>
<sequence>APIVDDVGVHYTHTRFNGSLLQSNVFRQDAGPEVDAAWASLGVDYSAARVPTGKAAKSGLAPDQVKIKEQYGGGYPAHVEGLHHLHCLNLLRKSLAWNFDYYQAQGLGPFSNAPDIAKYHVTHCLDILRQQLMCTVDVGVLGQVWYRPTGKAPEPFVDFNTEHVCRNFEDVRAWAERNQLPPQGTVPGDFLEPPRKGDRVYDVVP</sequence>
<dbReference type="PANTHER" id="PTHR33365">
    <property type="entry name" value="YALI0B05434P"/>
    <property type="match status" value="1"/>
</dbReference>
<comment type="similarity">
    <text evidence="1">Belongs to the ustYa family.</text>
</comment>
<dbReference type="GO" id="GO:0043386">
    <property type="term" value="P:mycotoxin biosynthetic process"/>
    <property type="evidence" value="ECO:0007669"/>
    <property type="project" value="InterPro"/>
</dbReference>
<dbReference type="Proteomes" id="UP000800036">
    <property type="component" value="Unassembled WGS sequence"/>
</dbReference>
<name>A0A6A5VLL2_9PLEO</name>